<organism evidence="5 6">
    <name type="scientific">Brassica cretica</name>
    <name type="common">Mustard</name>
    <dbReference type="NCBI Taxonomy" id="69181"/>
    <lineage>
        <taxon>Eukaryota</taxon>
        <taxon>Viridiplantae</taxon>
        <taxon>Streptophyta</taxon>
        <taxon>Embryophyta</taxon>
        <taxon>Tracheophyta</taxon>
        <taxon>Spermatophyta</taxon>
        <taxon>Magnoliopsida</taxon>
        <taxon>eudicotyledons</taxon>
        <taxon>Gunneridae</taxon>
        <taxon>Pentapetalae</taxon>
        <taxon>rosids</taxon>
        <taxon>malvids</taxon>
        <taxon>Brassicales</taxon>
        <taxon>Brassicaceae</taxon>
        <taxon>Brassiceae</taxon>
        <taxon>Brassica</taxon>
    </lineage>
</organism>
<dbReference type="PANTHER" id="PTHR47325:SF1">
    <property type="entry name" value="HISTONE-LYSINE N-METHYLTRANSFERASE SUVR5"/>
    <property type="match status" value="1"/>
</dbReference>
<dbReference type="Gene3D" id="2.170.270.10">
    <property type="entry name" value="SET domain"/>
    <property type="match status" value="1"/>
</dbReference>
<feature type="compositionally biased region" description="Basic residues" evidence="3">
    <location>
        <begin position="7"/>
        <end position="16"/>
    </location>
</feature>
<dbReference type="PANTHER" id="PTHR47325">
    <property type="entry name" value="HISTONE-LYSINE N-METHYLTRANSFERASE SUVR5"/>
    <property type="match status" value="1"/>
</dbReference>
<evidence type="ECO:0000259" key="4">
    <source>
        <dbReference type="PROSITE" id="PS50868"/>
    </source>
</evidence>
<keyword evidence="6" id="KW-1185">Reference proteome</keyword>
<keyword evidence="1" id="KW-0489">Methyltransferase</keyword>
<protein>
    <recommendedName>
        <fullName evidence="4">Post-SET domain-containing protein</fullName>
    </recommendedName>
</protein>
<dbReference type="InterPro" id="IPR003616">
    <property type="entry name" value="Post-SET_dom"/>
</dbReference>
<evidence type="ECO:0000256" key="1">
    <source>
        <dbReference type="ARBA" id="ARBA00022603"/>
    </source>
</evidence>
<dbReference type="SUPFAM" id="SSF82199">
    <property type="entry name" value="SET domain"/>
    <property type="match status" value="1"/>
</dbReference>
<evidence type="ECO:0000256" key="3">
    <source>
        <dbReference type="SAM" id="MobiDB-lite"/>
    </source>
</evidence>
<keyword evidence="2" id="KW-0808">Transferase</keyword>
<feature type="domain" description="Post-SET" evidence="4">
    <location>
        <begin position="288"/>
        <end position="304"/>
    </location>
</feature>
<comment type="caution">
    <text evidence="5">The sequence shown here is derived from an EMBL/GenBank/DDBJ whole genome shotgun (WGS) entry which is preliminary data.</text>
</comment>
<gene>
    <name evidence="5" type="ORF">DY000_02057136</name>
</gene>
<accession>A0ABQ7A974</accession>
<dbReference type="Proteomes" id="UP000266723">
    <property type="component" value="Unassembled WGS sequence"/>
</dbReference>
<dbReference type="EMBL" id="QGKV02002055">
    <property type="protein sequence ID" value="KAF3494211.1"/>
    <property type="molecule type" value="Genomic_DNA"/>
</dbReference>
<dbReference type="PROSITE" id="PS50868">
    <property type="entry name" value="POST_SET"/>
    <property type="match status" value="1"/>
</dbReference>
<proteinExistence type="predicted"/>
<feature type="region of interest" description="Disordered" evidence="3">
    <location>
        <begin position="26"/>
        <end position="46"/>
    </location>
</feature>
<name>A0ABQ7A974_BRACR</name>
<sequence>MEPSSGRLKRPNKFKKSIGAVSYRIRNMKRKMQDSKPPPPPSDSTNFDAHCSVVSKILLSKIQKAKQRPSNQDILSAARSACCRLSLETSIEAKFGVLPRRIYLKAAKLCGEHGVQVQWHLKGYICSNGSMEASDNGLEVDECHCIMEAHHFSKRGFGKTTVLCSDISFGKERVPISCVVDEEDLLIREKPWESFTYKVQHWCGCRGLVCSPLTCDHVYLFGNDFEEARDIYRKSMSCSANLVTHQVVVESMESLLAHIGLYASTDIAAGEEITRDYERKPVTSGQENEHSCHCRATNCRNHFSSSRS</sequence>
<evidence type="ECO:0000313" key="6">
    <source>
        <dbReference type="Proteomes" id="UP000266723"/>
    </source>
</evidence>
<feature type="region of interest" description="Disordered" evidence="3">
    <location>
        <begin position="1"/>
        <end position="20"/>
    </location>
</feature>
<evidence type="ECO:0000256" key="2">
    <source>
        <dbReference type="ARBA" id="ARBA00022679"/>
    </source>
</evidence>
<evidence type="ECO:0000313" key="5">
    <source>
        <dbReference type="EMBL" id="KAF3494211.1"/>
    </source>
</evidence>
<dbReference type="InterPro" id="IPR046341">
    <property type="entry name" value="SET_dom_sf"/>
</dbReference>
<reference evidence="5 6" key="1">
    <citation type="journal article" date="2020" name="BMC Genomics">
        <title>Intraspecific diversification of the crop wild relative Brassica cretica Lam. using demographic model selection.</title>
        <authorList>
            <person name="Kioukis A."/>
            <person name="Michalopoulou V.A."/>
            <person name="Briers L."/>
            <person name="Pirintsos S."/>
            <person name="Studholme D.J."/>
            <person name="Pavlidis P."/>
            <person name="Sarris P.F."/>
        </authorList>
    </citation>
    <scope>NUCLEOTIDE SEQUENCE [LARGE SCALE GENOMIC DNA]</scope>
    <source>
        <strain evidence="6">cv. PFS-1207/04</strain>
    </source>
</reference>